<reference evidence="10" key="1">
    <citation type="submission" date="2022-10" db="EMBL/GenBank/DDBJ databases">
        <authorList>
            <person name="Byrne P K."/>
        </authorList>
    </citation>
    <scope>NUCLEOTIDE SEQUENCE</scope>
    <source>
        <strain evidence="10">CBS7001</strain>
    </source>
</reference>
<name>A0AA35NK41_SACUV</name>
<feature type="domain" description="Zn(2)-C6 fungal-type" evidence="9">
    <location>
        <begin position="85"/>
        <end position="114"/>
    </location>
</feature>
<evidence type="ECO:0000256" key="1">
    <source>
        <dbReference type="ARBA" id="ARBA00004123"/>
    </source>
</evidence>
<dbReference type="GO" id="GO:0006351">
    <property type="term" value="P:DNA-templated transcription"/>
    <property type="evidence" value="ECO:0007669"/>
    <property type="project" value="InterPro"/>
</dbReference>
<dbReference type="InterPro" id="IPR007219">
    <property type="entry name" value="XnlR_reg_dom"/>
</dbReference>
<dbReference type="Proteomes" id="UP001162090">
    <property type="component" value="Chromosome 12"/>
</dbReference>
<comment type="subcellular location">
    <subcellularLocation>
        <location evidence="1">Nucleus</location>
    </subcellularLocation>
</comment>
<dbReference type="AlphaFoldDB" id="A0AA35NK41"/>
<keyword evidence="4" id="KW-0805">Transcription regulation</keyword>
<feature type="compositionally biased region" description="Low complexity" evidence="8">
    <location>
        <begin position="189"/>
        <end position="199"/>
    </location>
</feature>
<dbReference type="PROSITE" id="PS50048">
    <property type="entry name" value="ZN2_CY6_FUNGAL_2"/>
    <property type="match status" value="1"/>
</dbReference>
<dbReference type="PROSITE" id="PS00463">
    <property type="entry name" value="ZN2_CY6_FUNGAL_1"/>
    <property type="match status" value="1"/>
</dbReference>
<evidence type="ECO:0000313" key="11">
    <source>
        <dbReference type="Proteomes" id="UP001162090"/>
    </source>
</evidence>
<proteinExistence type="predicted"/>
<organism evidence="10 11">
    <name type="scientific">Saccharomyces uvarum</name>
    <name type="common">Yeast</name>
    <name type="synonym">Saccharomyces bayanus var. uvarum</name>
    <dbReference type="NCBI Taxonomy" id="230603"/>
    <lineage>
        <taxon>Eukaryota</taxon>
        <taxon>Fungi</taxon>
        <taxon>Dikarya</taxon>
        <taxon>Ascomycota</taxon>
        <taxon>Saccharomycotina</taxon>
        <taxon>Saccharomycetes</taxon>
        <taxon>Saccharomycetales</taxon>
        <taxon>Saccharomycetaceae</taxon>
        <taxon>Saccharomyces</taxon>
    </lineage>
</organism>
<dbReference type="SMART" id="SM00906">
    <property type="entry name" value="Fungal_trans"/>
    <property type="match status" value="1"/>
</dbReference>
<dbReference type="InterPro" id="IPR036864">
    <property type="entry name" value="Zn2-C6_fun-type_DNA-bd_sf"/>
</dbReference>
<keyword evidence="2" id="KW-0479">Metal-binding</keyword>
<dbReference type="PANTHER" id="PTHR31313:SF82">
    <property type="entry name" value="ACTIVATORY PROTEIN CHA4-RELATED"/>
    <property type="match status" value="1"/>
</dbReference>
<dbReference type="InterPro" id="IPR001138">
    <property type="entry name" value="Zn2Cys6_DnaBD"/>
</dbReference>
<accession>A0AA35NK41</accession>
<dbReference type="Pfam" id="PF00172">
    <property type="entry name" value="Zn_clus"/>
    <property type="match status" value="1"/>
</dbReference>
<dbReference type="EMBL" id="OX365923">
    <property type="protein sequence ID" value="CAI4046369.1"/>
    <property type="molecule type" value="Genomic_DNA"/>
</dbReference>
<keyword evidence="3" id="KW-0862">Zinc</keyword>
<dbReference type="SUPFAM" id="SSF57701">
    <property type="entry name" value="Zn2/Cys6 DNA-binding domain"/>
    <property type="match status" value="1"/>
</dbReference>
<evidence type="ECO:0000256" key="7">
    <source>
        <dbReference type="ARBA" id="ARBA00023242"/>
    </source>
</evidence>
<dbReference type="GO" id="GO:0005634">
    <property type="term" value="C:nucleus"/>
    <property type="evidence" value="ECO:0007669"/>
    <property type="project" value="UniProtKB-SubCell"/>
</dbReference>
<feature type="compositionally biased region" description="Acidic residues" evidence="8">
    <location>
        <begin position="163"/>
        <end position="175"/>
    </location>
</feature>
<sequence>MGAGLPTVPNEIKQNSQAIPFHSSDWTESLSKIEDRNSLVRMVLEPSPPPLIATTTPSLPSSLKRPIATDDDQSNNGVTRKRKLACQNCRRRRRKCNMEKPCSNCIKFGTDCAFAQQDLRNKRYSTTYVEALQSQISTLKEQLQMIKSSTSTIANNSLSPLKDDDEDDDDEDDGGGDISNEKILKYGQSPSSALSSSESTGENESDTFTKKLPSESPPPVGTNSIYPSNSLSITKKKTDGTKYQQQQVSLKNLSRSPLILRSLSLFFKWLYPGHYLFIHRETFLSAFFGDANTKSYYCSEELVFAIAALGSLISYKSETELFQQSEVFYQRAKTIVLKKIFQLEDSSLAESSSSSKLAIIQTLLCLAFYDIGGGENPMAWYLSGLAFRIAHEIGLHLNPEAWSNVYEDELSIMDFEVRSRIYWGCYIADHLIAILFGRSTSLRLSNSTVPETDELPEIETGIEEYIYDPKVILSTANPLKKLIVLSRITEIFASKIFSPNETLLQRSEYLSKFNLEVYNWRRDLPIELQWTKRSLMGMSDFNPTIAYVWFHYYIVLISYNKPFIYEIEQSRELVEGYVDELYYLLKVWKNKFKTFEKATIYMIYSAILAIQCMKSNLIKKDRKQDFLNFLHAPTLNYEVARKFIENSEDTLHNSETMDLLGTLSHGNDFALEYNFDFTLLNEIDMLIGGNTNDSVTK</sequence>
<dbReference type="CDD" id="cd00067">
    <property type="entry name" value="GAL4"/>
    <property type="match status" value="1"/>
</dbReference>
<feature type="compositionally biased region" description="Polar residues" evidence="8">
    <location>
        <begin position="221"/>
        <end position="231"/>
    </location>
</feature>
<dbReference type="InterPro" id="IPR051615">
    <property type="entry name" value="Transcr_Regulatory_Elem"/>
</dbReference>
<evidence type="ECO:0000256" key="3">
    <source>
        <dbReference type="ARBA" id="ARBA00022833"/>
    </source>
</evidence>
<dbReference type="Gene3D" id="4.10.240.10">
    <property type="entry name" value="Zn(2)-C6 fungal-type DNA-binding domain"/>
    <property type="match status" value="1"/>
</dbReference>
<evidence type="ECO:0000259" key="9">
    <source>
        <dbReference type="PROSITE" id="PS50048"/>
    </source>
</evidence>
<keyword evidence="7" id="KW-0539">Nucleus</keyword>
<dbReference type="PANTHER" id="PTHR31313">
    <property type="entry name" value="TY1 ENHANCER ACTIVATOR"/>
    <property type="match status" value="1"/>
</dbReference>
<evidence type="ECO:0000256" key="2">
    <source>
        <dbReference type="ARBA" id="ARBA00022723"/>
    </source>
</evidence>
<evidence type="ECO:0000256" key="4">
    <source>
        <dbReference type="ARBA" id="ARBA00023015"/>
    </source>
</evidence>
<keyword evidence="5" id="KW-0238">DNA-binding</keyword>
<dbReference type="CDD" id="cd12148">
    <property type="entry name" value="fungal_TF_MHR"/>
    <property type="match status" value="1"/>
</dbReference>
<evidence type="ECO:0000313" key="10">
    <source>
        <dbReference type="EMBL" id="CAI4046369.1"/>
    </source>
</evidence>
<gene>
    <name evidence="10" type="primary">SUVC12G1540</name>
    <name evidence="10" type="ORF">SUVC_12G1540</name>
</gene>
<dbReference type="FunFam" id="4.10.240.10:FF:000018">
    <property type="entry name" value="Casein kinase II subunit beta"/>
    <property type="match status" value="1"/>
</dbReference>
<evidence type="ECO:0000256" key="8">
    <source>
        <dbReference type="SAM" id="MobiDB-lite"/>
    </source>
</evidence>
<dbReference type="GO" id="GO:0003677">
    <property type="term" value="F:DNA binding"/>
    <property type="evidence" value="ECO:0007669"/>
    <property type="project" value="UniProtKB-KW"/>
</dbReference>
<dbReference type="GO" id="GO:0008270">
    <property type="term" value="F:zinc ion binding"/>
    <property type="evidence" value="ECO:0007669"/>
    <property type="project" value="InterPro"/>
</dbReference>
<evidence type="ECO:0000256" key="6">
    <source>
        <dbReference type="ARBA" id="ARBA00023163"/>
    </source>
</evidence>
<feature type="region of interest" description="Disordered" evidence="8">
    <location>
        <begin position="154"/>
        <end position="231"/>
    </location>
</feature>
<dbReference type="GO" id="GO:0000981">
    <property type="term" value="F:DNA-binding transcription factor activity, RNA polymerase II-specific"/>
    <property type="evidence" value="ECO:0007669"/>
    <property type="project" value="InterPro"/>
</dbReference>
<evidence type="ECO:0000256" key="5">
    <source>
        <dbReference type="ARBA" id="ARBA00023125"/>
    </source>
</evidence>
<protein>
    <recommendedName>
        <fullName evidence="9">Zn(2)-C6 fungal-type domain-containing protein</fullName>
    </recommendedName>
</protein>
<dbReference type="SMART" id="SM00066">
    <property type="entry name" value="GAL4"/>
    <property type="match status" value="1"/>
</dbReference>
<dbReference type="Pfam" id="PF04082">
    <property type="entry name" value="Fungal_trans"/>
    <property type="match status" value="1"/>
</dbReference>
<feature type="region of interest" description="Disordered" evidence="8">
    <location>
        <begin position="49"/>
        <end position="81"/>
    </location>
</feature>
<keyword evidence="6" id="KW-0804">Transcription</keyword>